<dbReference type="InterPro" id="IPR000322">
    <property type="entry name" value="Glyco_hydro_31_TIM"/>
</dbReference>
<gene>
    <name evidence="4" type="primary">MGAM_1</name>
    <name evidence="4" type="ORF">Anas_06649</name>
</gene>
<keyword evidence="2" id="KW-0326">Glycosidase</keyword>
<accession>A0A5N5SM11</accession>
<comment type="caution">
    <text evidence="4">The sequence shown here is derived from an EMBL/GenBank/DDBJ whole genome shotgun (WGS) entry which is preliminary data.</text>
</comment>
<dbReference type="OrthoDB" id="1334205at2759"/>
<organism evidence="4 5">
    <name type="scientific">Armadillidium nasatum</name>
    <dbReference type="NCBI Taxonomy" id="96803"/>
    <lineage>
        <taxon>Eukaryota</taxon>
        <taxon>Metazoa</taxon>
        <taxon>Ecdysozoa</taxon>
        <taxon>Arthropoda</taxon>
        <taxon>Crustacea</taxon>
        <taxon>Multicrustacea</taxon>
        <taxon>Malacostraca</taxon>
        <taxon>Eumalacostraca</taxon>
        <taxon>Peracarida</taxon>
        <taxon>Isopoda</taxon>
        <taxon>Oniscidea</taxon>
        <taxon>Crinocheta</taxon>
        <taxon>Armadillidiidae</taxon>
        <taxon>Armadillidium</taxon>
    </lineage>
</organism>
<dbReference type="InterPro" id="IPR030458">
    <property type="entry name" value="Glyco_hydro_31_AS"/>
</dbReference>
<feature type="domain" description="Glycoside hydrolase family 31 TIM barrel" evidence="3">
    <location>
        <begin position="48"/>
        <end position="361"/>
    </location>
</feature>
<reference evidence="4 5" key="1">
    <citation type="journal article" date="2019" name="PLoS Biol.">
        <title>Sex chromosomes control vertical transmission of feminizing Wolbachia symbionts in an isopod.</title>
        <authorList>
            <person name="Becking T."/>
            <person name="Chebbi M.A."/>
            <person name="Giraud I."/>
            <person name="Moumen B."/>
            <person name="Laverre T."/>
            <person name="Caubet Y."/>
            <person name="Peccoud J."/>
            <person name="Gilbert C."/>
            <person name="Cordaux R."/>
        </authorList>
    </citation>
    <scope>NUCLEOTIDE SEQUENCE [LARGE SCALE GENOMIC DNA]</scope>
    <source>
        <strain evidence="4">ANa2</strain>
        <tissue evidence="4">Whole body excluding digestive tract and cuticle</tissue>
    </source>
</reference>
<comment type="similarity">
    <text evidence="1 2">Belongs to the glycosyl hydrolase 31 family.</text>
</comment>
<dbReference type="Gene3D" id="2.60.40.1760">
    <property type="entry name" value="glycosyl hydrolase (family 31)"/>
    <property type="match status" value="1"/>
</dbReference>
<evidence type="ECO:0000313" key="5">
    <source>
        <dbReference type="Proteomes" id="UP000326759"/>
    </source>
</evidence>
<dbReference type="Gene3D" id="3.20.20.80">
    <property type="entry name" value="Glycosidases"/>
    <property type="match status" value="1"/>
</dbReference>
<dbReference type="Proteomes" id="UP000326759">
    <property type="component" value="Unassembled WGS sequence"/>
</dbReference>
<dbReference type="PANTHER" id="PTHR22762:SF133">
    <property type="entry name" value="P-TYPE DOMAIN-CONTAINING PROTEIN"/>
    <property type="match status" value="1"/>
</dbReference>
<dbReference type="GO" id="GO:0004558">
    <property type="term" value="F:alpha-1,4-glucosidase activity"/>
    <property type="evidence" value="ECO:0007669"/>
    <property type="project" value="TreeGrafter"/>
</dbReference>
<dbReference type="SUPFAM" id="SSF51445">
    <property type="entry name" value="(Trans)glycosidases"/>
    <property type="match status" value="1"/>
</dbReference>
<protein>
    <submittedName>
        <fullName evidence="4">Maltase-glucoamylase, intestinal</fullName>
    </submittedName>
</protein>
<evidence type="ECO:0000256" key="2">
    <source>
        <dbReference type="RuleBase" id="RU361185"/>
    </source>
</evidence>
<dbReference type="AlphaFoldDB" id="A0A5N5SM11"/>
<dbReference type="GO" id="GO:0005975">
    <property type="term" value="P:carbohydrate metabolic process"/>
    <property type="evidence" value="ECO:0007669"/>
    <property type="project" value="InterPro"/>
</dbReference>
<evidence type="ECO:0000313" key="4">
    <source>
        <dbReference type="EMBL" id="KAB7495124.1"/>
    </source>
</evidence>
<keyword evidence="2" id="KW-0378">Hydrolase</keyword>
<dbReference type="EMBL" id="SEYY01023039">
    <property type="protein sequence ID" value="KAB7495124.1"/>
    <property type="molecule type" value="Genomic_DNA"/>
</dbReference>
<proteinExistence type="inferred from homology"/>
<dbReference type="Pfam" id="PF01055">
    <property type="entry name" value="Glyco_hydro_31_2nd"/>
    <property type="match status" value="1"/>
</dbReference>
<dbReference type="PANTHER" id="PTHR22762">
    <property type="entry name" value="ALPHA-GLUCOSIDASE"/>
    <property type="match status" value="1"/>
</dbReference>
<evidence type="ECO:0000256" key="1">
    <source>
        <dbReference type="ARBA" id="ARBA00007806"/>
    </source>
</evidence>
<dbReference type="PROSITE" id="PS00129">
    <property type="entry name" value="GLYCOSYL_HYDROL_F31_1"/>
    <property type="match status" value="1"/>
</dbReference>
<dbReference type="InterPro" id="IPR017853">
    <property type="entry name" value="GH"/>
</dbReference>
<sequence>MEFSTFSLGEYPSVTTRTIGGILDIHLFLGPTPEDVNIQFANFVGNAEFPPYWAFGFHLSRYGYNSLDNYQVVYDRMIAAQIPWDSQTFDIDYMERRRDFTYDTVNFAGLPEFAEILHNNSMKLILMFDPALVIDFDNYPPSQRGKDYDVFIKWESSDLIPDDQPEGTQDYVVGYVWPDNKTVFPDFFNPVTADWWANEIALFHKEIPFDGIWIDMNEPSNFGTNTEKPFNWPDDLPPWSLKCPNNTREDPPYATLAAFSNENECKRISDKTICMSTVQTDGINTYSHYDVHNLYGFKEIVATHTRAMTTTINPGERPFILTRSAYPGAGHYTAHWTGDNSATWDQLKSSIIDYSSFRKSSLDVSSSELYLYSNYDEAKLLNI</sequence>
<keyword evidence="5" id="KW-1185">Reference proteome</keyword>
<name>A0A5N5SM11_9CRUS</name>
<evidence type="ECO:0000259" key="3">
    <source>
        <dbReference type="Pfam" id="PF01055"/>
    </source>
</evidence>